<dbReference type="PANTHER" id="PTHR32063">
    <property type="match status" value="1"/>
</dbReference>
<dbReference type="GO" id="GO:0005886">
    <property type="term" value="C:plasma membrane"/>
    <property type="evidence" value="ECO:0007669"/>
    <property type="project" value="TreeGrafter"/>
</dbReference>
<feature type="transmembrane region" description="Helical" evidence="1">
    <location>
        <begin position="358"/>
        <end position="376"/>
    </location>
</feature>
<evidence type="ECO:0000256" key="1">
    <source>
        <dbReference type="SAM" id="Phobius"/>
    </source>
</evidence>
<reference evidence="2 3" key="1">
    <citation type="journal article" date="2010" name="Stand. Genomic Sci.">
        <title>Non-contiguous finished genome sequence of Aminomonas paucivorans type strain (GLU-3).</title>
        <authorList>
            <person name="Pitluck S."/>
            <person name="Yasawong M."/>
            <person name="Held B."/>
            <person name="Lapidus A."/>
            <person name="Nolan M."/>
            <person name="Copeland A."/>
            <person name="Lucas S."/>
            <person name="Del Rio T.G."/>
            <person name="Tice H."/>
            <person name="Cheng J.F."/>
            <person name="Chertkov O."/>
            <person name="Goodwin L."/>
            <person name="Tapia R."/>
            <person name="Han C."/>
            <person name="Liolios K."/>
            <person name="Ivanova N."/>
            <person name="Mavromatis K."/>
            <person name="Ovchinnikova G."/>
            <person name="Pati A."/>
            <person name="Chen A."/>
            <person name="Palaniappan K."/>
            <person name="Land M."/>
            <person name="Hauser L."/>
            <person name="Chang Y.J."/>
            <person name="Jeffries C.D."/>
            <person name="Pukall R."/>
            <person name="Spring S."/>
            <person name="Rohde M."/>
            <person name="Sikorski J."/>
            <person name="Goker M."/>
            <person name="Woyke T."/>
            <person name="Bristow J."/>
            <person name="Eisen J.A."/>
            <person name="Markowitz V."/>
            <person name="Hugenholtz P."/>
            <person name="Kyrpides N.C."/>
            <person name="Klenk H.P."/>
        </authorList>
    </citation>
    <scope>NUCLEOTIDE SEQUENCE [LARGE SCALE GENOMIC DNA]</scope>
    <source>
        <strain evidence="2 3">DSM 12260</strain>
    </source>
</reference>
<dbReference type="InterPro" id="IPR027463">
    <property type="entry name" value="AcrB_DN_DC_subdom"/>
</dbReference>
<dbReference type="EMBL" id="CM001022">
    <property type="protein sequence ID" value="EFQ24774.1"/>
    <property type="molecule type" value="Genomic_DNA"/>
</dbReference>
<dbReference type="Proteomes" id="UP000005096">
    <property type="component" value="Chromosome"/>
</dbReference>
<dbReference type="SUPFAM" id="SSF82693">
    <property type="entry name" value="Multidrug efflux transporter AcrB pore domain, PN1, PN2, PC1 and PC2 subdomains"/>
    <property type="match status" value="3"/>
</dbReference>
<keyword evidence="3" id="KW-1185">Reference proteome</keyword>
<dbReference type="SUPFAM" id="SSF82866">
    <property type="entry name" value="Multidrug efflux transporter AcrB transmembrane domain"/>
    <property type="match status" value="2"/>
</dbReference>
<dbReference type="Gene3D" id="3.30.70.1430">
    <property type="entry name" value="Multidrug efflux transporter AcrB pore domain"/>
    <property type="match status" value="2"/>
</dbReference>
<dbReference type="AlphaFoldDB" id="E3D0A1"/>
<dbReference type="RefSeq" id="WP_006302022.1">
    <property type="nucleotide sequence ID" value="NZ_CM001022.1"/>
</dbReference>
<feature type="transmembrane region" description="Helical" evidence="1">
    <location>
        <begin position="876"/>
        <end position="896"/>
    </location>
</feature>
<sequence length="1035" mass="112737">MGLIRFCVRRPVFTWVTVLLACFLGVYSYFKLGVALYPKVDIPVVVVYAAYRGASPGEIEQLVAKPLEDAVSKVEGVKKIESYSLEGFCYVVAELFYEVDLNQATLDVSNKVKETREKLPKDADEPTVEKVDINADSFMKVVFTSPLPPKQARDILDDQVVRQLTRVTGVAEVDLAGGQEREIHLLLDPRALKSYGVSIQRVAALIAANNVTNPSGYIAQGDREITLRFKGEAPAVQALGEIRVPLQNGASVRLSALGRIEDGIKDVRRLTRYDGEDAFLIYVKARPNANVVNVGRDVRKALDRILPTLPGGFKMDVAFDDSEFIRDAVKNVLRDMVVGTLLTGLVLYLFLRRLSATLVVALAMPAAVLATFVPMVGQGFTLNVMSTLGLAITMGVLVNNSILVLENVYRYRDLGYEPLDAAEKGTGEIAISVLATTATNLGVFLPVAFVPGVAGQFLEQYALTIVYSTVFSLWVSLTVTPMVAARIMGAKEPSRVSRFLCGWWTWLYQGFEDLHHVLITRTVLHPWKTVLFFLALTGGCFALASRIGTEFLPRADDGTVTLQMELPAESSLARTDRLVRVAEEHARQLPHVRHVTAVTGSTGSRSGTHMGKVELALDKDKTARPSSFRIASDLRPFAASLPDATVSVQAARADFHSGKPLKIVVAGEDTGTLLRVAEQVKEIMRDVPGVVDVDLDWKLGRPELRLDPLRWRLGQLDLDVASLSEAVRGYITGLKAGTYREGGLEYDILAKLDPGKTESIFQTPELPILTPSGMVPLKELATFSTEAGPTRVVRKDRLRTVTVEGDVVGRSVGEAFGDIQKGIADIPLPPGYRFLFEGEAEDMRETFTDMGIAFALAVAITFLMIAAILESWAFAAIIMLTVPLSAIGVIPALVMTDTTMSLYGLMGMVMLVGLVVNNAIVVIDYAEVLRKGGMTPSKAIVEACGVRLRSIVMADATSIIAMIPLAIGSGDGGEMRAPMAIVAIGGLVAGGTLALFAIPPVYKLYWAVRIRLARRRQRGLRGLRTREDVLKDRFV</sequence>
<dbReference type="OrthoDB" id="9757876at2"/>
<dbReference type="SUPFAM" id="SSF82714">
    <property type="entry name" value="Multidrug efflux transporter AcrB TolC docking domain, DN and DC subdomains"/>
    <property type="match status" value="2"/>
</dbReference>
<dbReference type="PANTHER" id="PTHR32063:SF0">
    <property type="entry name" value="SWARMING MOTILITY PROTEIN SWRC"/>
    <property type="match status" value="1"/>
</dbReference>
<protein>
    <submittedName>
        <fullName evidence="2">Acriflavin resistance protein</fullName>
    </submittedName>
</protein>
<keyword evidence="1" id="KW-0812">Transmembrane</keyword>
<evidence type="ECO:0000313" key="2">
    <source>
        <dbReference type="EMBL" id="EFQ24774.1"/>
    </source>
</evidence>
<feature type="transmembrane region" description="Helical" evidence="1">
    <location>
        <begin position="12"/>
        <end position="30"/>
    </location>
</feature>
<feature type="transmembrane region" description="Helical" evidence="1">
    <location>
        <begin position="979"/>
        <end position="1008"/>
    </location>
</feature>
<dbReference type="HOGENOM" id="CLU_002755_1_2_0"/>
<dbReference type="InterPro" id="IPR001036">
    <property type="entry name" value="Acrflvin-R"/>
</dbReference>
<feature type="transmembrane region" description="Helical" evidence="1">
    <location>
        <begin position="388"/>
        <end position="409"/>
    </location>
</feature>
<organism evidence="2 3">
    <name type="scientific">Aminomonas paucivorans DSM 12260</name>
    <dbReference type="NCBI Taxonomy" id="584708"/>
    <lineage>
        <taxon>Bacteria</taxon>
        <taxon>Thermotogati</taxon>
        <taxon>Synergistota</taxon>
        <taxon>Synergistia</taxon>
        <taxon>Synergistales</taxon>
        <taxon>Synergistaceae</taxon>
        <taxon>Aminomonas</taxon>
    </lineage>
</organism>
<feature type="transmembrane region" description="Helical" evidence="1">
    <location>
        <begin position="850"/>
        <end position="869"/>
    </location>
</feature>
<dbReference type="Gene3D" id="1.20.1640.10">
    <property type="entry name" value="Multidrug efflux transporter AcrB transmembrane domain"/>
    <property type="match status" value="2"/>
</dbReference>
<keyword evidence="1" id="KW-1133">Transmembrane helix</keyword>
<feature type="transmembrane region" description="Helical" evidence="1">
    <location>
        <begin position="902"/>
        <end position="925"/>
    </location>
</feature>
<dbReference type="GO" id="GO:0042910">
    <property type="term" value="F:xenobiotic transmembrane transporter activity"/>
    <property type="evidence" value="ECO:0007669"/>
    <property type="project" value="TreeGrafter"/>
</dbReference>
<dbReference type="Pfam" id="PF00873">
    <property type="entry name" value="ACR_tran"/>
    <property type="match status" value="1"/>
</dbReference>
<dbReference type="PROSITE" id="PS51257">
    <property type="entry name" value="PROKAR_LIPOPROTEIN"/>
    <property type="match status" value="1"/>
</dbReference>
<feature type="transmembrane region" description="Helical" evidence="1">
    <location>
        <begin position="429"/>
        <end position="449"/>
    </location>
</feature>
<feature type="transmembrane region" description="Helical" evidence="1">
    <location>
        <begin position="332"/>
        <end position="351"/>
    </location>
</feature>
<dbReference type="STRING" id="584708.Apau_2367"/>
<name>E3D0A1_9BACT</name>
<dbReference type="eggNOG" id="COG0841">
    <property type="taxonomic scope" value="Bacteria"/>
</dbReference>
<proteinExistence type="predicted"/>
<dbReference type="PaxDb" id="584708-Apau_2367"/>
<dbReference type="Gene3D" id="3.30.70.1320">
    <property type="entry name" value="Multidrug efflux transporter AcrB pore domain like"/>
    <property type="match status" value="1"/>
</dbReference>
<gene>
    <name evidence="2" type="ORF">Apau_2367</name>
</gene>
<evidence type="ECO:0000313" key="3">
    <source>
        <dbReference type="Proteomes" id="UP000005096"/>
    </source>
</evidence>
<dbReference type="PRINTS" id="PR00702">
    <property type="entry name" value="ACRIFLAVINRP"/>
</dbReference>
<feature type="transmembrane region" description="Helical" evidence="1">
    <location>
        <begin position="461"/>
        <end position="485"/>
    </location>
</feature>
<dbReference type="Gene3D" id="3.30.70.1440">
    <property type="entry name" value="Multidrug efflux transporter AcrB pore domain"/>
    <property type="match status" value="1"/>
</dbReference>
<dbReference type="Gene3D" id="3.30.2090.10">
    <property type="entry name" value="Multidrug efflux transporter AcrB TolC docking domain, DN and DC subdomains"/>
    <property type="match status" value="2"/>
</dbReference>
<accession>E3D0A1</accession>
<keyword evidence="1" id="KW-0472">Membrane</keyword>